<evidence type="ECO:0000313" key="3">
    <source>
        <dbReference type="Proteomes" id="UP001500507"/>
    </source>
</evidence>
<feature type="transmembrane region" description="Helical" evidence="1">
    <location>
        <begin position="56"/>
        <end position="77"/>
    </location>
</feature>
<reference evidence="3" key="1">
    <citation type="journal article" date="2019" name="Int. J. Syst. Evol. Microbiol.">
        <title>The Global Catalogue of Microorganisms (GCM) 10K type strain sequencing project: providing services to taxonomists for standard genome sequencing and annotation.</title>
        <authorList>
            <consortium name="The Broad Institute Genomics Platform"/>
            <consortium name="The Broad Institute Genome Sequencing Center for Infectious Disease"/>
            <person name="Wu L."/>
            <person name="Ma J."/>
        </authorList>
    </citation>
    <scope>NUCLEOTIDE SEQUENCE [LARGE SCALE GENOMIC DNA]</scope>
    <source>
        <strain evidence="3">JCM 16082</strain>
    </source>
</reference>
<name>A0ABP3XVH8_9FLAO</name>
<gene>
    <name evidence="2" type="ORF">GCM10009117_14200</name>
</gene>
<evidence type="ECO:0000256" key="1">
    <source>
        <dbReference type="SAM" id="Phobius"/>
    </source>
</evidence>
<keyword evidence="1" id="KW-0472">Membrane</keyword>
<keyword evidence="1" id="KW-1133">Transmembrane helix</keyword>
<protein>
    <submittedName>
        <fullName evidence="2">Uncharacterized protein</fullName>
    </submittedName>
</protein>
<evidence type="ECO:0000313" key="2">
    <source>
        <dbReference type="EMBL" id="GAA0872273.1"/>
    </source>
</evidence>
<keyword evidence="1" id="KW-0812">Transmembrane</keyword>
<accession>A0ABP3XVH8</accession>
<keyword evidence="3" id="KW-1185">Reference proteome</keyword>
<dbReference type="Proteomes" id="UP001500507">
    <property type="component" value="Unassembled WGS sequence"/>
</dbReference>
<proteinExistence type="predicted"/>
<comment type="caution">
    <text evidence="2">The sequence shown here is derived from an EMBL/GenBank/DDBJ whole genome shotgun (WGS) entry which is preliminary data.</text>
</comment>
<dbReference type="EMBL" id="BAAAFG010000014">
    <property type="protein sequence ID" value="GAA0872273.1"/>
    <property type="molecule type" value="Genomic_DNA"/>
</dbReference>
<sequence>MLPISKVIIGKVAKGVRNWIEIKREFLQVMPVGEGDFFTGLRQTKVQGLTIVVKPFAVLSGQSAGILISAFMLLYAVMQRFAVDRLKA</sequence>
<organism evidence="2 3">
    <name type="scientific">Gangjinia marincola</name>
    <dbReference type="NCBI Taxonomy" id="578463"/>
    <lineage>
        <taxon>Bacteria</taxon>
        <taxon>Pseudomonadati</taxon>
        <taxon>Bacteroidota</taxon>
        <taxon>Flavobacteriia</taxon>
        <taxon>Flavobacteriales</taxon>
        <taxon>Flavobacteriaceae</taxon>
        <taxon>Gangjinia</taxon>
    </lineage>
</organism>